<evidence type="ECO:0000256" key="4">
    <source>
        <dbReference type="ARBA" id="ARBA00022833"/>
    </source>
</evidence>
<keyword evidence="10" id="KW-1185">Reference proteome</keyword>
<feature type="binding site" evidence="7">
    <location>
        <position position="55"/>
    </location>
    <ligand>
        <name>Zn(2+)</name>
        <dbReference type="ChEBI" id="CHEBI:29105"/>
    </ligand>
</feature>
<organism evidence="9 10">
    <name type="scientific">Smittium culicis</name>
    <dbReference type="NCBI Taxonomy" id="133412"/>
    <lineage>
        <taxon>Eukaryota</taxon>
        <taxon>Fungi</taxon>
        <taxon>Fungi incertae sedis</taxon>
        <taxon>Zoopagomycota</taxon>
        <taxon>Kickxellomycotina</taxon>
        <taxon>Harpellomycetes</taxon>
        <taxon>Harpellales</taxon>
        <taxon>Legeriomycetaceae</taxon>
        <taxon>Smittium</taxon>
    </lineage>
</organism>
<comment type="catalytic activity">
    <reaction evidence="6 8">
        <text>hydrogencarbonate + H(+) = CO2 + H2O</text>
        <dbReference type="Rhea" id="RHEA:10748"/>
        <dbReference type="ChEBI" id="CHEBI:15377"/>
        <dbReference type="ChEBI" id="CHEBI:15378"/>
        <dbReference type="ChEBI" id="CHEBI:16526"/>
        <dbReference type="ChEBI" id="CHEBI:17544"/>
        <dbReference type="EC" id="4.2.1.1"/>
    </reaction>
</comment>
<protein>
    <recommendedName>
        <fullName evidence="2 8">Carbonic anhydrase</fullName>
        <ecNumber evidence="2 8">4.2.1.1</ecNumber>
    </recommendedName>
    <alternativeName>
        <fullName evidence="8">Carbonate dehydratase</fullName>
    </alternativeName>
</protein>
<comment type="similarity">
    <text evidence="1 8">Belongs to the beta-class carbonic anhydrase family.</text>
</comment>
<comment type="cofactor">
    <cofactor evidence="7">
        <name>Zn(2+)</name>
        <dbReference type="ChEBI" id="CHEBI:29105"/>
    </cofactor>
    <text evidence="7">Binds 1 zinc ion per subunit.</text>
</comment>
<feature type="binding site" evidence="7">
    <location>
        <position position="58"/>
    </location>
    <ligand>
        <name>Zn(2+)</name>
        <dbReference type="ChEBI" id="CHEBI:29105"/>
    </ligand>
</feature>
<dbReference type="EC" id="4.2.1.1" evidence="2 8"/>
<evidence type="ECO:0000256" key="3">
    <source>
        <dbReference type="ARBA" id="ARBA00022723"/>
    </source>
</evidence>
<dbReference type="PANTHER" id="PTHR11002">
    <property type="entry name" value="CARBONIC ANHYDRASE"/>
    <property type="match status" value="1"/>
</dbReference>
<evidence type="ECO:0000256" key="5">
    <source>
        <dbReference type="ARBA" id="ARBA00023239"/>
    </source>
</evidence>
<dbReference type="AlphaFoldDB" id="A0A1R1YEL0"/>
<comment type="function">
    <text evidence="8">Reversible hydration of carbon dioxide.</text>
</comment>
<dbReference type="Pfam" id="PF00484">
    <property type="entry name" value="Pro_CA"/>
    <property type="match status" value="1"/>
</dbReference>
<dbReference type="Gene3D" id="3.40.1050.10">
    <property type="entry name" value="Carbonic anhydrase"/>
    <property type="match status" value="1"/>
</dbReference>
<name>A0A1R1YEL0_9FUNG</name>
<dbReference type="PANTHER" id="PTHR11002:SF76">
    <property type="entry name" value="CARBONIC ANHYDRASE"/>
    <property type="match status" value="1"/>
</dbReference>
<dbReference type="SUPFAM" id="SSF53056">
    <property type="entry name" value="beta-carbonic anhydrase, cab"/>
    <property type="match status" value="1"/>
</dbReference>
<sequence>MYILYLAFCKIPDLGTIFTLRNIANCVCKSDINSLSVVQYAIEGLGIKEIAVVGHTNCGGIEASLDIDALDGPIKDWLLPINKLYLDNKDEMDKLSCRKEKLDNLCKLNIRRVVGIIDELDFINKARSNGDIIKIKGWIYDIGSGGLHDLGITTH</sequence>
<gene>
    <name evidence="9" type="ORF">AYI70_g979</name>
</gene>
<dbReference type="EMBL" id="LSSN01000191">
    <property type="protein sequence ID" value="OMJ25320.1"/>
    <property type="molecule type" value="Genomic_DNA"/>
</dbReference>
<dbReference type="InterPro" id="IPR036874">
    <property type="entry name" value="Carbonic_anhydrase_sf"/>
</dbReference>
<evidence type="ECO:0000256" key="7">
    <source>
        <dbReference type="PIRSR" id="PIRSR601765-1"/>
    </source>
</evidence>
<keyword evidence="3 7" id="KW-0479">Metal-binding</keyword>
<dbReference type="OrthoDB" id="10248475at2759"/>
<accession>A0A1R1YEL0</accession>
<dbReference type="Proteomes" id="UP000187283">
    <property type="component" value="Unassembled WGS sequence"/>
</dbReference>
<dbReference type="GO" id="GO:0004089">
    <property type="term" value="F:carbonate dehydratase activity"/>
    <property type="evidence" value="ECO:0007669"/>
    <property type="project" value="UniProtKB-UniRule"/>
</dbReference>
<dbReference type="SMART" id="SM00947">
    <property type="entry name" value="Pro_CA"/>
    <property type="match status" value="1"/>
</dbReference>
<evidence type="ECO:0000256" key="1">
    <source>
        <dbReference type="ARBA" id="ARBA00006217"/>
    </source>
</evidence>
<dbReference type="STRING" id="133412.A0A1R1YEL0"/>
<dbReference type="InterPro" id="IPR001765">
    <property type="entry name" value="Carbonic_anhydrase"/>
</dbReference>
<reference evidence="9 10" key="1">
    <citation type="submission" date="2017-01" db="EMBL/GenBank/DDBJ databases">
        <authorList>
            <person name="Mah S.A."/>
            <person name="Swanson W.J."/>
            <person name="Moy G.W."/>
            <person name="Vacquier V.D."/>
        </authorList>
    </citation>
    <scope>NUCLEOTIDE SEQUENCE [LARGE SCALE GENOMIC DNA]</scope>
    <source>
        <strain evidence="9 10">GSMNP</strain>
    </source>
</reference>
<evidence type="ECO:0000313" key="10">
    <source>
        <dbReference type="Proteomes" id="UP000187283"/>
    </source>
</evidence>
<keyword evidence="4 7" id="KW-0862">Zinc</keyword>
<evidence type="ECO:0000313" key="9">
    <source>
        <dbReference type="EMBL" id="OMJ25320.1"/>
    </source>
</evidence>
<proteinExistence type="inferred from homology"/>
<evidence type="ECO:0000256" key="2">
    <source>
        <dbReference type="ARBA" id="ARBA00012925"/>
    </source>
</evidence>
<dbReference type="GO" id="GO:0008270">
    <property type="term" value="F:zinc ion binding"/>
    <property type="evidence" value="ECO:0007669"/>
    <property type="project" value="UniProtKB-UniRule"/>
</dbReference>
<evidence type="ECO:0000256" key="6">
    <source>
        <dbReference type="ARBA" id="ARBA00048348"/>
    </source>
</evidence>
<comment type="caution">
    <text evidence="9">The sequence shown here is derived from an EMBL/GenBank/DDBJ whole genome shotgun (WGS) entry which is preliminary data.</text>
</comment>
<evidence type="ECO:0000256" key="8">
    <source>
        <dbReference type="RuleBase" id="RU003956"/>
    </source>
</evidence>
<keyword evidence="5 8" id="KW-0456">Lyase</keyword>